<gene>
    <name evidence="11" type="ORF">LSTR_LSTR009189</name>
</gene>
<feature type="region of interest" description="Disordered" evidence="9">
    <location>
        <begin position="84"/>
        <end position="412"/>
    </location>
</feature>
<feature type="region of interest" description="Disordered" evidence="9">
    <location>
        <begin position="918"/>
        <end position="986"/>
    </location>
</feature>
<organism evidence="11 12">
    <name type="scientific">Laodelphax striatellus</name>
    <name type="common">Small brown planthopper</name>
    <name type="synonym">Delphax striatella</name>
    <dbReference type="NCBI Taxonomy" id="195883"/>
    <lineage>
        <taxon>Eukaryota</taxon>
        <taxon>Metazoa</taxon>
        <taxon>Ecdysozoa</taxon>
        <taxon>Arthropoda</taxon>
        <taxon>Hexapoda</taxon>
        <taxon>Insecta</taxon>
        <taxon>Pterygota</taxon>
        <taxon>Neoptera</taxon>
        <taxon>Paraneoptera</taxon>
        <taxon>Hemiptera</taxon>
        <taxon>Auchenorrhyncha</taxon>
        <taxon>Fulgoroidea</taxon>
        <taxon>Delphacidae</taxon>
        <taxon>Criomorphinae</taxon>
        <taxon>Laodelphax</taxon>
    </lineage>
</organism>
<keyword evidence="3" id="KW-0547">Nucleotide-binding</keyword>
<sequence>MDIRNFFRPSPSSKSVKSIEPEKKKKAKKIIISDSESDDDSPKITTSKQKDKSPSVNKTKPVNGVEKSKYFKPAKPEDVFSCAPVKQTAIPKPTKKSSEIEANNDDDDGFDEMFLQLNDDVVEEMIKEATGKSISNEKHESDEKQKKTKDTNGEKKSAGKEKKEKSSDKGKQDSSPLRKSPKENKESSSSRKSHKEKHDSSPSRKSHKEKHNSSPSKTDHKTLKVESNGLSKYKSKELRDNKTEKTSNSVINLSDSDSDGQIKIDERKMKKGKLEEKNKSESSRKESKKKSSPEKIGTISSEKKSKSSPVVEKVETAKNTCIDMSDSGSSDDEIQIKSPQKRKVEPDTTTASPKRRKIEEMKLDTGLKRKSDNMTPPRDSKKPKTDSSQSASSVSSLSQASSSSTSAFFDRPRPQASQLWVDKYKPASMKQLIGQQGEKSVAKKLTHWLSRWHANHSGNKKLQRPSPWAKDDDGAFFKAALLSGPPGIGKTTTAHLVCKELGFDMVEFNASDTRSKKLLHQEVSELLSSKSLAPFFTGGSGGGGGGMTRNHVLVMDEVDGMAGNEDRGGIQELIQLVKSAHVPIICMCNDRNHPKMRSLVNYCFDLRVSRPRVEQIKGAMMSICFKEGLKIAPDKLNDIIKSTDQDIRLILNHLSVLAANKDSQLPNSEKFVKLGPWDVLRKVFSEEDLKKMTFNEKSDLFFHDYSIAPLFVQENYLNVVPHAKLNKKEKMEAFAKAAESLCNGDLVDKTIRSRNAWSLLPVQAVFSSVVPGDVLKGHMGGQINFPAWLGKNSSKNKMDRLQQELLVHTRLRVSASKEAINLDYSQHLRDLIVRPLLEHGTDGVSQSLEALKNYDLLKDDLDSLTELCRWPNSKDPMAKVESKVKASFTRAYNKSAAPPPYAVAAVAKKGRGGGGGADYDLLLAEDGREEPMEAEVGDDDEDKDSIEVDAMIAVKKKTSKSQEKSEAASTSKGRGAGSKRGRGRGK</sequence>
<reference evidence="11 12" key="1">
    <citation type="journal article" date="2017" name="Gigascience">
        <title>Genome sequence of the small brown planthopper, Laodelphax striatellus.</title>
        <authorList>
            <person name="Zhu J."/>
            <person name="Jiang F."/>
            <person name="Wang X."/>
            <person name="Yang P."/>
            <person name="Bao Y."/>
            <person name="Zhao W."/>
            <person name="Wang W."/>
            <person name="Lu H."/>
            <person name="Wang Q."/>
            <person name="Cui N."/>
            <person name="Li J."/>
            <person name="Chen X."/>
            <person name="Luo L."/>
            <person name="Yu J."/>
            <person name="Kang L."/>
            <person name="Cui F."/>
        </authorList>
    </citation>
    <scope>NUCLEOTIDE SEQUENCE [LARGE SCALE GENOMIC DNA]</scope>
    <source>
        <strain evidence="11">Lst14</strain>
    </source>
</reference>
<evidence type="ECO:0000256" key="2">
    <source>
        <dbReference type="ARBA" id="ARBA00022705"/>
    </source>
</evidence>
<accession>A0A482XD97</accession>
<feature type="compositionally biased region" description="Basic and acidic residues" evidence="9">
    <location>
        <begin position="357"/>
        <end position="385"/>
    </location>
</feature>
<feature type="region of interest" description="Disordered" evidence="9">
    <location>
        <begin position="1"/>
        <end position="70"/>
    </location>
</feature>
<dbReference type="InterPro" id="IPR003593">
    <property type="entry name" value="AAA+_ATPase"/>
</dbReference>
<comment type="similarity">
    <text evidence="1">Belongs to the activator 1 large subunit family.</text>
</comment>
<dbReference type="InterPro" id="IPR047854">
    <property type="entry name" value="RFC_lid"/>
</dbReference>
<dbReference type="SUPFAM" id="SSF52540">
    <property type="entry name" value="P-loop containing nucleoside triphosphate hydrolases"/>
    <property type="match status" value="1"/>
</dbReference>
<proteinExistence type="inferred from homology"/>
<dbReference type="GO" id="GO:0005524">
    <property type="term" value="F:ATP binding"/>
    <property type="evidence" value="ECO:0007669"/>
    <property type="project" value="UniProtKB-UniRule"/>
</dbReference>
<dbReference type="Gene3D" id="1.20.272.10">
    <property type="match status" value="1"/>
</dbReference>
<evidence type="ECO:0000256" key="3">
    <source>
        <dbReference type="ARBA" id="ARBA00022741"/>
    </source>
</evidence>
<dbReference type="GO" id="GO:0005663">
    <property type="term" value="C:DNA replication factor C complex"/>
    <property type="evidence" value="ECO:0007669"/>
    <property type="project" value="InterPro"/>
</dbReference>
<evidence type="ECO:0000256" key="7">
    <source>
        <dbReference type="ARBA" id="ARBA00075134"/>
    </source>
</evidence>
<evidence type="ECO:0000256" key="6">
    <source>
        <dbReference type="ARBA" id="ARBA00064311"/>
    </source>
</evidence>
<dbReference type="GO" id="GO:0005634">
    <property type="term" value="C:nucleus"/>
    <property type="evidence" value="ECO:0007669"/>
    <property type="project" value="UniProtKB-SubCell"/>
</dbReference>
<evidence type="ECO:0000259" key="10">
    <source>
        <dbReference type="SMART" id="SM00382"/>
    </source>
</evidence>
<comment type="subunit">
    <text evidence="6">Large subunit of the RFC complex, an heteropentameric complex consisting of RFC1 and four small subunits RFC2, RFC3, RFC4 and RFC5; the RFC complex interacts with PCNA and the interaction involves RFC1.</text>
</comment>
<feature type="compositionally biased region" description="Basic and acidic residues" evidence="9">
    <location>
        <begin position="124"/>
        <end position="172"/>
    </location>
</feature>
<dbReference type="SMR" id="A0A482XD97"/>
<dbReference type="GO" id="GO:0006281">
    <property type="term" value="P:DNA repair"/>
    <property type="evidence" value="ECO:0007669"/>
    <property type="project" value="InterPro"/>
</dbReference>
<feature type="compositionally biased region" description="Basic and acidic residues" evidence="9">
    <location>
        <begin position="180"/>
        <end position="189"/>
    </location>
</feature>
<keyword evidence="4" id="KW-0067">ATP-binding</keyword>
<keyword evidence="12" id="KW-1185">Reference proteome</keyword>
<feature type="compositionally biased region" description="Low complexity" evidence="9">
    <location>
        <begin position="387"/>
        <end position="407"/>
    </location>
</feature>
<evidence type="ECO:0000256" key="1">
    <source>
        <dbReference type="ARBA" id="ARBA00006116"/>
    </source>
</evidence>
<dbReference type="Pfam" id="PF25361">
    <property type="entry name" value="AAA_lid_RFC1"/>
    <property type="match status" value="1"/>
</dbReference>
<dbReference type="FunFam" id="1.10.8.60:FF:000021">
    <property type="entry name" value="Replication factor C subunit 1"/>
    <property type="match status" value="1"/>
</dbReference>
<protein>
    <recommendedName>
        <fullName evidence="8">Activator 1 large subunit</fullName>
    </recommendedName>
    <alternativeName>
        <fullName evidence="7">Replication factor C 140 kDa subunit</fullName>
    </alternativeName>
</protein>
<evidence type="ECO:0000313" key="11">
    <source>
        <dbReference type="EMBL" id="RZF43766.1"/>
    </source>
</evidence>
<dbReference type="PANTHER" id="PTHR23389:SF6">
    <property type="entry name" value="REPLICATION FACTOR C SUBUNIT 1"/>
    <property type="match status" value="1"/>
</dbReference>
<comment type="function">
    <text evidence="5">Subunit of the replication factor C (RFC) complex which acts during elongation of primed DNA templates by DNA polymerases delta and epsilon, and is necessary for ATP-dependent loading of proliferating cell nuclear antigen (PCNA) onto primed DNA. This subunit binds to the primer-template junction. Binds the PO-B transcription element as well as other GA rich DNA sequences. Can bind single- or double-stranded DNA.</text>
</comment>
<evidence type="ECO:0000256" key="5">
    <source>
        <dbReference type="ARBA" id="ARBA00054501"/>
    </source>
</evidence>
<dbReference type="FunCoup" id="A0A482XD97">
    <property type="interactions" value="2006"/>
</dbReference>
<feature type="compositionally biased region" description="Polar residues" evidence="9">
    <location>
        <begin position="246"/>
        <end position="255"/>
    </location>
</feature>
<dbReference type="InterPro" id="IPR027417">
    <property type="entry name" value="P-loop_NTPase"/>
</dbReference>
<feature type="domain" description="AAA+ ATPase" evidence="10">
    <location>
        <begin position="476"/>
        <end position="614"/>
    </location>
</feature>
<comment type="caution">
    <text evidence="11">The sequence shown here is derived from an EMBL/GenBank/DDBJ whole genome shotgun (WGS) entry which is preliminary data.</text>
</comment>
<dbReference type="Proteomes" id="UP000291343">
    <property type="component" value="Unassembled WGS sequence"/>
</dbReference>
<dbReference type="InterPro" id="IPR008921">
    <property type="entry name" value="DNA_pol3_clamp-load_cplx_C"/>
</dbReference>
<dbReference type="OrthoDB" id="446168at2759"/>
<dbReference type="GO" id="GO:0006260">
    <property type="term" value="P:DNA replication"/>
    <property type="evidence" value="ECO:0007669"/>
    <property type="project" value="UniProtKB-KW"/>
</dbReference>
<evidence type="ECO:0000256" key="4">
    <source>
        <dbReference type="ARBA" id="ARBA00022840"/>
    </source>
</evidence>
<feature type="compositionally biased region" description="Acidic residues" evidence="9">
    <location>
        <begin position="932"/>
        <end position="944"/>
    </location>
</feature>
<feature type="compositionally biased region" description="Basic and acidic residues" evidence="9">
    <location>
        <begin position="234"/>
        <end position="245"/>
    </location>
</feature>
<dbReference type="SMART" id="SM00382">
    <property type="entry name" value="AAA"/>
    <property type="match status" value="1"/>
</dbReference>
<dbReference type="FunFam" id="1.20.272.10:FF:000005">
    <property type="entry name" value="Replication factor C subunit 1"/>
    <property type="match status" value="1"/>
</dbReference>
<dbReference type="CDD" id="cd00009">
    <property type="entry name" value="AAA"/>
    <property type="match status" value="1"/>
</dbReference>
<dbReference type="GO" id="GO:0016887">
    <property type="term" value="F:ATP hydrolysis activity"/>
    <property type="evidence" value="ECO:0007669"/>
    <property type="project" value="InterPro"/>
</dbReference>
<keyword evidence="2" id="KW-0235">DNA replication</keyword>
<dbReference type="GO" id="GO:0003677">
    <property type="term" value="F:DNA binding"/>
    <property type="evidence" value="ECO:0007669"/>
    <property type="project" value="InterPro"/>
</dbReference>
<evidence type="ECO:0000256" key="9">
    <source>
        <dbReference type="SAM" id="MobiDB-lite"/>
    </source>
</evidence>
<dbReference type="STRING" id="195883.A0A482XD97"/>
<dbReference type="AlphaFoldDB" id="A0A482XD97"/>
<dbReference type="GO" id="GO:0003689">
    <property type="term" value="F:DNA clamp loader activity"/>
    <property type="evidence" value="ECO:0007669"/>
    <property type="project" value="UniProtKB-UniRule"/>
</dbReference>
<dbReference type="InterPro" id="IPR013725">
    <property type="entry name" value="DNA_replication_fac_RFC1_C"/>
</dbReference>
<dbReference type="Pfam" id="PF08519">
    <property type="entry name" value="RFC1"/>
    <property type="match status" value="1"/>
</dbReference>
<evidence type="ECO:0000313" key="12">
    <source>
        <dbReference type="Proteomes" id="UP000291343"/>
    </source>
</evidence>
<dbReference type="Gene3D" id="3.40.50.300">
    <property type="entry name" value="P-loop containing nucleotide triphosphate hydrolases"/>
    <property type="match status" value="1"/>
</dbReference>
<dbReference type="FunFam" id="3.40.50.300:FF:000395">
    <property type="entry name" value="Replication factor C subunit 1"/>
    <property type="match status" value="1"/>
</dbReference>
<dbReference type="CDD" id="cd18140">
    <property type="entry name" value="HLD_clamp_RFC"/>
    <property type="match status" value="1"/>
</dbReference>
<dbReference type="PANTHER" id="PTHR23389">
    <property type="entry name" value="CHROMOSOME TRANSMISSION FIDELITY FACTOR 18"/>
    <property type="match status" value="1"/>
</dbReference>
<dbReference type="InParanoid" id="A0A482XD97"/>
<dbReference type="Gene3D" id="1.10.8.60">
    <property type="match status" value="1"/>
</dbReference>
<name>A0A482XD97_LAOST</name>
<dbReference type="Pfam" id="PF00004">
    <property type="entry name" value="AAA"/>
    <property type="match status" value="1"/>
</dbReference>
<evidence type="ECO:0000256" key="8">
    <source>
        <dbReference type="ARBA" id="ARBA00077727"/>
    </source>
</evidence>
<dbReference type="SUPFAM" id="SSF48019">
    <property type="entry name" value="post-AAA+ oligomerization domain-like"/>
    <property type="match status" value="1"/>
</dbReference>
<dbReference type="EMBL" id="QKKF02012223">
    <property type="protein sequence ID" value="RZF43766.1"/>
    <property type="molecule type" value="Genomic_DNA"/>
</dbReference>
<feature type="compositionally biased region" description="Basic and acidic residues" evidence="9">
    <location>
        <begin position="260"/>
        <end position="293"/>
    </location>
</feature>
<dbReference type="InterPro" id="IPR003959">
    <property type="entry name" value="ATPase_AAA_core"/>
</dbReference>
<feature type="compositionally biased region" description="Acidic residues" evidence="9">
    <location>
        <begin position="102"/>
        <end position="111"/>
    </location>
</feature>
<feature type="compositionally biased region" description="Basic residues" evidence="9">
    <location>
        <begin position="977"/>
        <end position="986"/>
    </location>
</feature>